<organism evidence="7 8">
    <name type="scientific">Pristionchus entomophagus</name>
    <dbReference type="NCBI Taxonomy" id="358040"/>
    <lineage>
        <taxon>Eukaryota</taxon>
        <taxon>Metazoa</taxon>
        <taxon>Ecdysozoa</taxon>
        <taxon>Nematoda</taxon>
        <taxon>Chromadorea</taxon>
        <taxon>Rhabditida</taxon>
        <taxon>Rhabditina</taxon>
        <taxon>Diplogasteromorpha</taxon>
        <taxon>Diplogasteroidea</taxon>
        <taxon>Neodiplogasteridae</taxon>
        <taxon>Pristionchus</taxon>
    </lineage>
</organism>
<protein>
    <submittedName>
        <fullName evidence="7">Uncharacterized protein</fullName>
    </submittedName>
</protein>
<proteinExistence type="inferred from homology"/>
<dbReference type="PANTHER" id="PTHR12265:SF30">
    <property type="entry name" value="TRANSMEMBRANE PROTEIN 53"/>
    <property type="match status" value="1"/>
</dbReference>
<dbReference type="InterPro" id="IPR029058">
    <property type="entry name" value="AB_hydrolase_fold"/>
</dbReference>
<comment type="caution">
    <text evidence="7">The sequence shown here is derived from an EMBL/GenBank/DDBJ whole genome shotgun (WGS) entry which is preliminary data.</text>
</comment>
<keyword evidence="8" id="KW-1185">Reference proteome</keyword>
<dbReference type="Proteomes" id="UP001432027">
    <property type="component" value="Unassembled WGS sequence"/>
</dbReference>
<evidence type="ECO:0000256" key="4">
    <source>
        <dbReference type="ARBA" id="ARBA00023136"/>
    </source>
</evidence>
<comment type="subcellular location">
    <subcellularLocation>
        <location evidence="6">Nucleus outer membrane</location>
        <topology evidence="6">Single-pass membrane protein</topology>
    </subcellularLocation>
</comment>
<accession>A0AAV5TYX9</accession>
<reference evidence="7" key="1">
    <citation type="submission" date="2023-10" db="EMBL/GenBank/DDBJ databases">
        <title>Genome assembly of Pristionchus species.</title>
        <authorList>
            <person name="Yoshida K."/>
            <person name="Sommer R.J."/>
        </authorList>
    </citation>
    <scope>NUCLEOTIDE SEQUENCE</scope>
    <source>
        <strain evidence="7">RS0144</strain>
    </source>
</reference>
<keyword evidence="5" id="KW-0539">Nucleus</keyword>
<dbReference type="InterPro" id="IPR008547">
    <property type="entry name" value="DUF829_TMEM53"/>
</dbReference>
<evidence type="ECO:0000256" key="6">
    <source>
        <dbReference type="ARBA" id="ARBA00034303"/>
    </source>
</evidence>
<keyword evidence="2" id="KW-0812">Transmembrane</keyword>
<evidence type="ECO:0000256" key="1">
    <source>
        <dbReference type="ARBA" id="ARBA00007387"/>
    </source>
</evidence>
<keyword evidence="3" id="KW-1133">Transmembrane helix</keyword>
<dbReference type="GO" id="GO:0005640">
    <property type="term" value="C:nuclear outer membrane"/>
    <property type="evidence" value="ECO:0007669"/>
    <property type="project" value="UniProtKB-SubCell"/>
</dbReference>
<evidence type="ECO:0000256" key="3">
    <source>
        <dbReference type="ARBA" id="ARBA00022989"/>
    </source>
</evidence>
<sequence length="279" mass="32151">MTAVLTRSTTSGNYSRLNNSHYVLILGWGGSDDKSVKKYADLYEKRGLDTIRFIAEMKAFSPQGLAGMRDMDEIFPVLDQVQDQRLVMHIFSMNGAYSLVTLLHHKKYADLFSRTDGIIWDSCPIYADFMPFLKSYNQIMNNMHKKQLESGSIADWGRVQARKAVALSQNVMEAARNWVHVKTGGNISEVHPYFYLREHPQMPERHTLFYSEADVLCPAPTIRAFNQYLSEKRGKEVDAVYFTDSAHVKHFLVHPVEYNEGIDRMLSYVERIYHPNAKI</sequence>
<dbReference type="EMBL" id="BTSX01000005">
    <property type="protein sequence ID" value="GMS99461.1"/>
    <property type="molecule type" value="Genomic_DNA"/>
</dbReference>
<dbReference type="SUPFAM" id="SSF53474">
    <property type="entry name" value="alpha/beta-Hydrolases"/>
    <property type="match status" value="1"/>
</dbReference>
<gene>
    <name evidence="7" type="ORF">PENTCL1PPCAC_21636</name>
</gene>
<name>A0AAV5TYX9_9BILA</name>
<dbReference type="AlphaFoldDB" id="A0AAV5TYX9"/>
<comment type="similarity">
    <text evidence="1">Belongs to the TMEM53 family.</text>
</comment>
<evidence type="ECO:0000313" key="8">
    <source>
        <dbReference type="Proteomes" id="UP001432027"/>
    </source>
</evidence>
<evidence type="ECO:0000256" key="5">
    <source>
        <dbReference type="ARBA" id="ARBA00023242"/>
    </source>
</evidence>
<dbReference type="PANTHER" id="PTHR12265">
    <property type="entry name" value="TRANSMEMBRANE PROTEIN 53"/>
    <property type="match status" value="1"/>
</dbReference>
<dbReference type="Pfam" id="PF05705">
    <property type="entry name" value="DUF829"/>
    <property type="match status" value="1"/>
</dbReference>
<evidence type="ECO:0000313" key="7">
    <source>
        <dbReference type="EMBL" id="GMS99461.1"/>
    </source>
</evidence>
<keyword evidence="4" id="KW-0472">Membrane</keyword>
<evidence type="ECO:0000256" key="2">
    <source>
        <dbReference type="ARBA" id="ARBA00022692"/>
    </source>
</evidence>